<protein>
    <recommendedName>
        <fullName evidence="3">Type II toxin-antitoxin system RelE/ParE family toxin</fullName>
    </recommendedName>
</protein>
<accession>U4TZ98</accession>
<evidence type="ECO:0000313" key="1">
    <source>
        <dbReference type="EMBL" id="ERL66637.1"/>
    </source>
</evidence>
<dbReference type="STRING" id="1231336.L248_0316"/>
<reference evidence="2" key="1">
    <citation type="journal article" date="2013" name="Genome Announc.">
        <title>Whole-Genome Sequencing of Lactobacillus shenzhenensis Strain LY-73T.</title>
        <authorList>
            <person name="Lin Z."/>
            <person name="Liu Z."/>
            <person name="Yang R."/>
            <person name="Zou Y."/>
            <person name="Wan D."/>
            <person name="Chen J."/>
            <person name="Guo M."/>
            <person name="Zhao J."/>
            <person name="Fang C."/>
            <person name="Yang R."/>
            <person name="Liu F."/>
        </authorList>
    </citation>
    <scope>NUCLEOTIDE SEQUENCE [LARGE SCALE GENOMIC DNA]</scope>
    <source>
        <strain evidence="2">LY-73</strain>
    </source>
</reference>
<dbReference type="Pfam" id="PF05973">
    <property type="entry name" value="Gp49"/>
    <property type="match status" value="1"/>
</dbReference>
<dbReference type="EMBL" id="KI271582">
    <property type="protein sequence ID" value="ERL66637.1"/>
    <property type="molecule type" value="Genomic_DNA"/>
</dbReference>
<evidence type="ECO:0008006" key="3">
    <source>
        <dbReference type="Google" id="ProtNLM"/>
    </source>
</evidence>
<sequence>MGAIKFTEDKGLLIAAQMLVISKLTPDIYELRSRLGKNWQRALYFHVVGNDFVITHGFSKKKNKTPLLEIRHAEELRDEFYETISRK</sequence>
<dbReference type="AlphaFoldDB" id="U4TZ98"/>
<proteinExistence type="predicted"/>
<organism evidence="1 2">
    <name type="scientific">Schleiferilactobacillus shenzhenensis LY-73</name>
    <dbReference type="NCBI Taxonomy" id="1231336"/>
    <lineage>
        <taxon>Bacteria</taxon>
        <taxon>Bacillati</taxon>
        <taxon>Bacillota</taxon>
        <taxon>Bacilli</taxon>
        <taxon>Lactobacillales</taxon>
        <taxon>Lactobacillaceae</taxon>
        <taxon>Schleiferilactobacillus</taxon>
    </lineage>
</organism>
<dbReference type="InterPro" id="IPR009241">
    <property type="entry name" value="HigB-like"/>
</dbReference>
<dbReference type="Proteomes" id="UP000030647">
    <property type="component" value="Unassembled WGS sequence"/>
</dbReference>
<dbReference type="HOGENOM" id="CLU_122734_4_0_9"/>
<dbReference type="eggNOG" id="COG4679">
    <property type="taxonomic scope" value="Bacteria"/>
</dbReference>
<dbReference type="OrthoDB" id="573082at2"/>
<keyword evidence="2" id="KW-1185">Reference proteome</keyword>
<evidence type="ECO:0000313" key="2">
    <source>
        <dbReference type="Proteomes" id="UP000030647"/>
    </source>
</evidence>
<gene>
    <name evidence="1" type="ORF">L248_0316</name>
</gene>
<name>U4TZ98_9LACO</name>